<dbReference type="Proteomes" id="UP001290462">
    <property type="component" value="Unassembled WGS sequence"/>
</dbReference>
<dbReference type="EMBL" id="JAVBVO010000001">
    <property type="protein sequence ID" value="MDZ5757216.1"/>
    <property type="molecule type" value="Genomic_DNA"/>
</dbReference>
<comment type="caution">
    <text evidence="2">The sequence shown here is derived from an EMBL/GenBank/DDBJ whole genome shotgun (WGS) entry which is preliminary data.</text>
</comment>
<protein>
    <submittedName>
        <fullName evidence="2">Uncharacterized protein</fullName>
    </submittedName>
</protein>
<name>A0AAW9JWY7_CARML</name>
<dbReference type="AlphaFoldDB" id="A0AAW9JWY7"/>
<organism evidence="2 3">
    <name type="scientific">Carnobacterium maltaromaticum</name>
    <name type="common">Carnobacterium piscicola</name>
    <dbReference type="NCBI Taxonomy" id="2751"/>
    <lineage>
        <taxon>Bacteria</taxon>
        <taxon>Bacillati</taxon>
        <taxon>Bacillota</taxon>
        <taxon>Bacilli</taxon>
        <taxon>Lactobacillales</taxon>
        <taxon>Carnobacteriaceae</taxon>
        <taxon>Carnobacterium</taxon>
    </lineage>
</organism>
<feature type="transmembrane region" description="Helical" evidence="1">
    <location>
        <begin position="9"/>
        <end position="29"/>
    </location>
</feature>
<accession>A0AAW9JWY7</accession>
<evidence type="ECO:0000256" key="1">
    <source>
        <dbReference type="SAM" id="Phobius"/>
    </source>
</evidence>
<keyword evidence="1" id="KW-1133">Transmembrane helix</keyword>
<keyword evidence="1" id="KW-0472">Membrane</keyword>
<keyword evidence="1" id="KW-0812">Transmembrane</keyword>
<feature type="transmembrane region" description="Helical" evidence="1">
    <location>
        <begin position="35"/>
        <end position="61"/>
    </location>
</feature>
<reference evidence="2" key="1">
    <citation type="submission" date="2023-08" db="EMBL/GenBank/DDBJ databases">
        <title>Genomic characterization of piscicolin 126 produced by Carnobacterium maltaromaticum CM22 strain isolated from salmon (Salmo salar).</title>
        <authorList>
            <person name="Gonzalez-Gragera E."/>
            <person name="Garcia-Lopez J.D."/>
            <person name="Teso-Perez C."/>
            <person name="Gimenez-Hernandez I."/>
            <person name="Peralta-Sanchez J.M."/>
            <person name="Valdivia E."/>
            <person name="Montalban-Lopez M."/>
            <person name="Martin-Platero A.M."/>
            <person name="Banos A."/>
            <person name="Martinez-Bueno M."/>
        </authorList>
    </citation>
    <scope>NUCLEOTIDE SEQUENCE</scope>
    <source>
        <strain evidence="2">CM22</strain>
    </source>
</reference>
<evidence type="ECO:0000313" key="3">
    <source>
        <dbReference type="Proteomes" id="UP001290462"/>
    </source>
</evidence>
<feature type="transmembrane region" description="Helical" evidence="1">
    <location>
        <begin position="90"/>
        <end position="114"/>
    </location>
</feature>
<feature type="transmembrane region" description="Helical" evidence="1">
    <location>
        <begin position="68"/>
        <end position="84"/>
    </location>
</feature>
<sequence length="121" mass="13447">MKNQAQQAAIFLLAGMCLWIGTLMVRSNITLANPILLFIVGSLPNFGTAWMLPSFLILVNITLTKRQLSLKVVRCMLVGTFILQNLSELYYVYFAGASFDLVDCLFGLGALLILDQAMKRI</sequence>
<evidence type="ECO:0000313" key="2">
    <source>
        <dbReference type="EMBL" id="MDZ5757216.1"/>
    </source>
</evidence>
<proteinExistence type="predicted"/>
<dbReference type="RefSeq" id="WP_322808275.1">
    <property type="nucleotide sequence ID" value="NZ_CBCPJO010000005.1"/>
</dbReference>
<gene>
    <name evidence="2" type="ORF">RAK27_00935</name>
</gene>